<keyword evidence="1" id="KW-0472">Membrane</keyword>
<keyword evidence="3" id="KW-1185">Reference proteome</keyword>
<keyword evidence="1" id="KW-1133">Transmembrane helix</keyword>
<gene>
    <name evidence="2" type="ORF">MNOR_LOCUS39855</name>
</gene>
<name>A0AAV2SS10_MEGNR</name>
<organism evidence="2 3">
    <name type="scientific">Meganyctiphanes norvegica</name>
    <name type="common">Northern krill</name>
    <name type="synonym">Thysanopoda norvegica</name>
    <dbReference type="NCBI Taxonomy" id="48144"/>
    <lineage>
        <taxon>Eukaryota</taxon>
        <taxon>Metazoa</taxon>
        <taxon>Ecdysozoa</taxon>
        <taxon>Arthropoda</taxon>
        <taxon>Crustacea</taxon>
        <taxon>Multicrustacea</taxon>
        <taxon>Malacostraca</taxon>
        <taxon>Eumalacostraca</taxon>
        <taxon>Eucarida</taxon>
        <taxon>Euphausiacea</taxon>
        <taxon>Euphausiidae</taxon>
        <taxon>Meganyctiphanes</taxon>
    </lineage>
</organism>
<comment type="caution">
    <text evidence="2">The sequence shown here is derived from an EMBL/GenBank/DDBJ whole genome shotgun (WGS) entry which is preliminary data.</text>
</comment>
<feature type="non-terminal residue" evidence="2">
    <location>
        <position position="120"/>
    </location>
</feature>
<reference evidence="2 3" key="1">
    <citation type="submission" date="2024-05" db="EMBL/GenBank/DDBJ databases">
        <authorList>
            <person name="Wallberg A."/>
        </authorList>
    </citation>
    <scope>NUCLEOTIDE SEQUENCE [LARGE SCALE GENOMIC DNA]</scope>
</reference>
<feature type="transmembrane region" description="Helical" evidence="1">
    <location>
        <begin position="42"/>
        <end position="66"/>
    </location>
</feature>
<accession>A0AAV2SS10</accession>
<evidence type="ECO:0000313" key="3">
    <source>
        <dbReference type="Proteomes" id="UP001497623"/>
    </source>
</evidence>
<proteinExistence type="predicted"/>
<protein>
    <submittedName>
        <fullName evidence="2">Uncharacterized protein</fullName>
    </submittedName>
</protein>
<dbReference type="EMBL" id="CAXKWB010110306">
    <property type="protein sequence ID" value="CAL4232150.1"/>
    <property type="molecule type" value="Genomic_DNA"/>
</dbReference>
<dbReference type="AlphaFoldDB" id="A0AAV2SS10"/>
<dbReference type="Proteomes" id="UP001497623">
    <property type="component" value="Unassembled WGS sequence"/>
</dbReference>
<sequence>MTTFEDLSHVANDMSHVANDLLAQMKTSIEGMDLGSLDIGGYNVLTMVILPIVLVILGAILIYDLVSLYQYVQIMNSINAANGTGRRSGKPTLLSPLLLKSAGDMLGFNTDYAFGDLVEY</sequence>
<evidence type="ECO:0000256" key="1">
    <source>
        <dbReference type="SAM" id="Phobius"/>
    </source>
</evidence>
<keyword evidence="1" id="KW-0812">Transmembrane</keyword>
<evidence type="ECO:0000313" key="2">
    <source>
        <dbReference type="EMBL" id="CAL4232150.1"/>
    </source>
</evidence>